<comment type="catalytic activity">
    <reaction evidence="12">
        <text>cyclobutadipyrimidine (in DNA) = 2 pyrimidine residues (in DNA).</text>
        <dbReference type="EC" id="4.1.99.3"/>
    </reaction>
</comment>
<dbReference type="Gene3D" id="3.40.50.620">
    <property type="entry name" value="HUPs"/>
    <property type="match status" value="1"/>
</dbReference>
<evidence type="ECO:0000313" key="16">
    <source>
        <dbReference type="EMBL" id="MDE49558.1"/>
    </source>
</evidence>
<dbReference type="PANTHER" id="PTHR10211:SF0">
    <property type="entry name" value="DEOXYRIBODIPYRIMIDINE PHOTO-LYASE"/>
    <property type="match status" value="1"/>
</dbReference>
<dbReference type="InterPro" id="IPR036155">
    <property type="entry name" value="Crypto/Photolyase_N_sf"/>
</dbReference>
<evidence type="ECO:0000259" key="15">
    <source>
        <dbReference type="PROSITE" id="PS51645"/>
    </source>
</evidence>
<evidence type="ECO:0000256" key="7">
    <source>
        <dbReference type="ARBA" id="ARBA00022827"/>
    </source>
</evidence>
<evidence type="ECO:0000256" key="2">
    <source>
        <dbReference type="ARBA" id="ARBA00006409"/>
    </source>
</evidence>
<evidence type="ECO:0000256" key="4">
    <source>
        <dbReference type="ARBA" id="ARBA00014046"/>
    </source>
</evidence>
<dbReference type="Gene3D" id="1.10.579.10">
    <property type="entry name" value="DNA Cyclobutane Dipyrimidine Photolyase, subunit A, domain 3"/>
    <property type="match status" value="1"/>
</dbReference>
<evidence type="ECO:0000256" key="11">
    <source>
        <dbReference type="ARBA" id="ARBA00031671"/>
    </source>
</evidence>
<dbReference type="Gene3D" id="1.25.40.80">
    <property type="match status" value="1"/>
</dbReference>
<feature type="domain" description="Photolyase/cryptochrome alpha/beta" evidence="15">
    <location>
        <begin position="80"/>
        <end position="213"/>
    </location>
</feature>
<evidence type="ECO:0000256" key="9">
    <source>
        <dbReference type="ARBA" id="ARBA00023204"/>
    </source>
</evidence>
<keyword evidence="9" id="KW-0234">DNA repair</keyword>
<keyword evidence="8" id="KW-0238">DNA-binding</keyword>
<evidence type="ECO:0000256" key="5">
    <source>
        <dbReference type="ARBA" id="ARBA00022630"/>
    </source>
</evidence>
<dbReference type="EC" id="4.1.99.3" evidence="3"/>
<comment type="similarity">
    <text evidence="2">Belongs to the DNA photolyase class-2 family.</text>
</comment>
<dbReference type="NCBIfam" id="TIGR00591">
    <property type="entry name" value="phr2"/>
    <property type="match status" value="1"/>
</dbReference>
<evidence type="ECO:0000256" key="10">
    <source>
        <dbReference type="ARBA" id="ARBA00023239"/>
    </source>
</evidence>
<accession>A0A6G1SGM2</accession>
<dbReference type="SUPFAM" id="SSF52425">
    <property type="entry name" value="Cryptochrome/photolyase, N-terminal domain"/>
    <property type="match status" value="1"/>
</dbReference>
<dbReference type="GO" id="GO:0009650">
    <property type="term" value="P:UV protection"/>
    <property type="evidence" value="ECO:0007669"/>
    <property type="project" value="UniProtKB-ARBA"/>
</dbReference>
<dbReference type="SUPFAM" id="SSF48173">
    <property type="entry name" value="Cryptochrome/photolyase FAD-binding domain"/>
    <property type="match status" value="1"/>
</dbReference>
<evidence type="ECO:0000256" key="3">
    <source>
        <dbReference type="ARBA" id="ARBA00013149"/>
    </source>
</evidence>
<gene>
    <name evidence="16" type="primary">PHR</name>
    <name evidence="16" type="ORF">g.12884</name>
</gene>
<dbReference type="FunFam" id="1.25.40.80:FF:000004">
    <property type="entry name" value="Deoxyribodipyrimidine photolyase"/>
    <property type="match status" value="1"/>
</dbReference>
<proteinExistence type="inferred from homology"/>
<keyword evidence="10 16" id="KW-0456">Lyase</keyword>
<comment type="function">
    <text evidence="13">Involved in repair of UV radiation-induced DNA damage. Catalyzes the light-dependent monomerization (300-600 nm) of cyclobutyl pyrimidine dimers (in cis-syn configuration), which are formed between adjacent bases on the same DNA strand upon exposure to ultraviolet radiation.</text>
</comment>
<evidence type="ECO:0000256" key="14">
    <source>
        <dbReference type="ARBA" id="ARBA00083107"/>
    </source>
</evidence>
<dbReference type="GO" id="GO:0003677">
    <property type="term" value="F:DNA binding"/>
    <property type="evidence" value="ECO:0007669"/>
    <property type="project" value="UniProtKB-KW"/>
</dbReference>
<dbReference type="InterPro" id="IPR008148">
    <property type="entry name" value="DNA_photolyase_2"/>
</dbReference>
<dbReference type="PANTHER" id="PTHR10211">
    <property type="entry name" value="DEOXYRIBODIPYRIMIDINE PHOTOLYASE"/>
    <property type="match status" value="1"/>
</dbReference>
<dbReference type="PROSITE" id="PS51645">
    <property type="entry name" value="PHR_CRY_ALPHA_BETA"/>
    <property type="match status" value="1"/>
</dbReference>
<dbReference type="InterPro" id="IPR052219">
    <property type="entry name" value="Photolyase_Class-2"/>
</dbReference>
<dbReference type="InterPro" id="IPR032673">
    <property type="entry name" value="DNA_photolyase_2_CS"/>
</dbReference>
<keyword evidence="6" id="KW-0227">DNA damage</keyword>
<dbReference type="FunFam" id="1.10.579.10:FF:000002">
    <property type="entry name" value="Deoxyribodipyrimidine photolyase"/>
    <property type="match status" value="1"/>
</dbReference>
<dbReference type="GO" id="GO:0000719">
    <property type="term" value="P:photoreactive repair"/>
    <property type="evidence" value="ECO:0007669"/>
    <property type="project" value="TreeGrafter"/>
</dbReference>
<evidence type="ECO:0000256" key="6">
    <source>
        <dbReference type="ARBA" id="ARBA00022763"/>
    </source>
</evidence>
<name>A0A6G1SGM2_9ACAR</name>
<keyword evidence="7" id="KW-0274">FAD</keyword>
<evidence type="ECO:0000256" key="12">
    <source>
        <dbReference type="ARBA" id="ARBA00033999"/>
    </source>
</evidence>
<dbReference type="FunFam" id="3.40.50.620:FF:000110">
    <property type="entry name" value="Deoxyribodipyrimidine photolyase"/>
    <property type="match status" value="1"/>
</dbReference>
<comment type="cofactor">
    <cofactor evidence="1">
        <name>FAD</name>
        <dbReference type="ChEBI" id="CHEBI:57692"/>
    </cofactor>
</comment>
<keyword evidence="5" id="KW-0285">Flavoprotein</keyword>
<organism evidence="16">
    <name type="scientific">Aceria tosichella</name>
    <name type="common">wheat curl mite</name>
    <dbReference type="NCBI Taxonomy" id="561515"/>
    <lineage>
        <taxon>Eukaryota</taxon>
        <taxon>Metazoa</taxon>
        <taxon>Ecdysozoa</taxon>
        <taxon>Arthropoda</taxon>
        <taxon>Chelicerata</taxon>
        <taxon>Arachnida</taxon>
        <taxon>Acari</taxon>
        <taxon>Acariformes</taxon>
        <taxon>Trombidiformes</taxon>
        <taxon>Prostigmata</taxon>
        <taxon>Eupodina</taxon>
        <taxon>Eriophyoidea</taxon>
        <taxon>Eriophyidae</taxon>
        <taxon>Eriophyinae</taxon>
        <taxon>Aceriini</taxon>
        <taxon>Aceria</taxon>
    </lineage>
</organism>
<dbReference type="InterPro" id="IPR036134">
    <property type="entry name" value="Crypto/Photolyase_FAD-like_sf"/>
</dbReference>
<dbReference type="InterPro" id="IPR014729">
    <property type="entry name" value="Rossmann-like_a/b/a_fold"/>
</dbReference>
<dbReference type="InterPro" id="IPR006050">
    <property type="entry name" value="DNA_photolyase_N"/>
</dbReference>
<dbReference type="EMBL" id="GGYP01004787">
    <property type="protein sequence ID" value="MDE49558.1"/>
    <property type="molecule type" value="Transcribed_RNA"/>
</dbReference>
<dbReference type="GO" id="GO:0003904">
    <property type="term" value="F:deoxyribodipyrimidine photo-lyase activity"/>
    <property type="evidence" value="ECO:0007669"/>
    <property type="project" value="UniProtKB-EC"/>
</dbReference>
<dbReference type="PROSITE" id="PS01084">
    <property type="entry name" value="DNA_PHOTOLYASES_2_2"/>
    <property type="match status" value="1"/>
</dbReference>
<dbReference type="Pfam" id="PF00875">
    <property type="entry name" value="DNA_photolyase"/>
    <property type="match status" value="1"/>
</dbReference>
<protein>
    <recommendedName>
        <fullName evidence="4">Deoxyribodipyrimidine photo-lyase</fullName>
        <ecNumber evidence="3">4.1.99.3</ecNumber>
    </recommendedName>
    <alternativeName>
        <fullName evidence="11">DNA photolyase</fullName>
    </alternativeName>
    <alternativeName>
        <fullName evidence="14">Photoreactivating enzyme</fullName>
    </alternativeName>
</protein>
<dbReference type="AlphaFoldDB" id="A0A6G1SGM2"/>
<evidence type="ECO:0000256" key="13">
    <source>
        <dbReference type="ARBA" id="ARBA00059220"/>
    </source>
</evidence>
<evidence type="ECO:0000256" key="8">
    <source>
        <dbReference type="ARBA" id="ARBA00023125"/>
    </source>
</evidence>
<evidence type="ECO:0000256" key="1">
    <source>
        <dbReference type="ARBA" id="ARBA00001974"/>
    </source>
</evidence>
<sequence>MLIYRLTSQILRSSLLIIPKPRTATRTMSGYFTNNFNEFLDCIKRKKADHTTSLIEDYPYDERRSRCVNGIAAKPTGDYRGVAFWMFRDQRVDDNWALVCAQKFAMLHKCPLYVTFYLMSHYSVAGIRQYDFMLKGLQQVEKQCKNLGIQFHLKLGYAKDLIDEYCEDNEIDLVIADFCPLRDPLDWLDEAGHRLKDKKIPLYQVDAHNIVPVWITSNKQEFAARTIRPKVHKYLDEFLTEFPPIEKHPYQPKTISEPTDWDSAWEHLKVDKSVKPAAWLKPGTINGYRMLHEFITQRLKRYDEDRNLPTKNGLSNLSPYYHFGQLSVQRAILAITDRSVKSKCGKSVDAYVEEAVVRRELSDNYCFYNKDYDNFNGAADWAKKSHEEHRDDKREHIYTQKELQFAKTHDKLWNACQIQMVVEGKMHGYMRMYWAKKILEWTPSVEEAIRIGCFLNDKYEYDGRDPNGYVGIMWSMVGLHDRGWTERPVFGKIRYMNYNGCARKFDIDGYMKKYSELK</sequence>
<reference evidence="16" key="1">
    <citation type="submission" date="2018-10" db="EMBL/GenBank/DDBJ databases">
        <title>Transcriptome assembly of Aceria tosichella (Wheat curl mite) Type 2.</title>
        <authorList>
            <person name="Scully E.D."/>
            <person name="Geib S.M."/>
            <person name="Palmer N.A."/>
            <person name="Gupta A.K."/>
            <person name="Sarath G."/>
            <person name="Tatineni S."/>
        </authorList>
    </citation>
    <scope>NUCLEOTIDE SEQUENCE</scope>
    <source>
        <strain evidence="16">LincolnNE</strain>
    </source>
</reference>